<comment type="caution">
    <text evidence="2">The sequence shown here is derived from an EMBL/GenBank/DDBJ whole genome shotgun (WGS) entry which is preliminary data.</text>
</comment>
<dbReference type="AlphaFoldDB" id="A0A8S1E7A3"/>
<keyword evidence="3" id="KW-1185">Reference proteome</keyword>
<feature type="compositionally biased region" description="Basic and acidic residues" evidence="1">
    <location>
        <begin position="45"/>
        <end position="63"/>
    </location>
</feature>
<dbReference type="Proteomes" id="UP000494206">
    <property type="component" value="Unassembled WGS sequence"/>
</dbReference>
<organism evidence="2 3">
    <name type="scientific">Caenorhabditis bovis</name>
    <dbReference type="NCBI Taxonomy" id="2654633"/>
    <lineage>
        <taxon>Eukaryota</taxon>
        <taxon>Metazoa</taxon>
        <taxon>Ecdysozoa</taxon>
        <taxon>Nematoda</taxon>
        <taxon>Chromadorea</taxon>
        <taxon>Rhabditida</taxon>
        <taxon>Rhabditina</taxon>
        <taxon>Rhabditomorpha</taxon>
        <taxon>Rhabditoidea</taxon>
        <taxon>Rhabditidae</taxon>
        <taxon>Peloderinae</taxon>
        <taxon>Caenorhabditis</taxon>
    </lineage>
</organism>
<feature type="compositionally biased region" description="Basic and acidic residues" evidence="1">
    <location>
        <begin position="1"/>
        <end position="15"/>
    </location>
</feature>
<reference evidence="2 3" key="1">
    <citation type="submission" date="2020-04" db="EMBL/GenBank/DDBJ databases">
        <authorList>
            <person name="Laetsch R D."/>
            <person name="Stevens L."/>
            <person name="Kumar S."/>
            <person name="Blaxter L. M."/>
        </authorList>
    </citation>
    <scope>NUCLEOTIDE SEQUENCE [LARGE SCALE GENOMIC DNA]</scope>
</reference>
<sequence>MDPVEENSKEKDSPKRPSIFRLPAHQISSILSRTEEESSTGTSKEQIEKGEVGNVSREDEQSRNAESNNDNNDANDAEVHARMQFLMKSMEECCDNTEPSDHTNGDAGVNDIAEETGNDTCMNFSTGPADELCDYNDDQCDIAVNDHDTADIIENELETAISDPSQTNRLSFSTLIDENGNIEVHSMDIETDNAAVFATNMVSNDNGVCQACGRCGPPALVKKESEMQTDERSLTLNAYCQANPSVVECGTDPDIAVCNSEVQTLDVVCSDKGIETDVVLSKGAGMQTEKVDVVDGGMQTEYVLKCTTSSQTGAEYSKEISTQTEDVDFMREILQKVTNLERNTISPMQQSPSNQLLYLRQLGMDPNIVPQGYFPPMTPNIKAMFQLQLRIKQWLIIGSLLRSKKI</sequence>
<evidence type="ECO:0000313" key="3">
    <source>
        <dbReference type="Proteomes" id="UP000494206"/>
    </source>
</evidence>
<evidence type="ECO:0000313" key="2">
    <source>
        <dbReference type="EMBL" id="CAB3397411.1"/>
    </source>
</evidence>
<evidence type="ECO:0000256" key="1">
    <source>
        <dbReference type="SAM" id="MobiDB-lite"/>
    </source>
</evidence>
<name>A0A8S1E7A3_9PELO</name>
<feature type="compositionally biased region" description="Low complexity" evidence="1">
    <location>
        <begin position="64"/>
        <end position="74"/>
    </location>
</feature>
<protein>
    <submittedName>
        <fullName evidence="2">Uncharacterized protein</fullName>
    </submittedName>
</protein>
<feature type="region of interest" description="Disordered" evidence="1">
    <location>
        <begin position="1"/>
        <end position="76"/>
    </location>
</feature>
<gene>
    <name evidence="2" type="ORF">CBOVIS_LOCUS822</name>
</gene>
<proteinExistence type="predicted"/>
<accession>A0A8S1E7A3</accession>
<dbReference type="EMBL" id="CADEPM010000001">
    <property type="protein sequence ID" value="CAB3397411.1"/>
    <property type="molecule type" value="Genomic_DNA"/>
</dbReference>